<dbReference type="Proteomes" id="UP000681967">
    <property type="component" value="Unassembled WGS sequence"/>
</dbReference>
<dbReference type="Proteomes" id="UP000663824">
    <property type="component" value="Unassembled WGS sequence"/>
</dbReference>
<comment type="caution">
    <text evidence="2">The sequence shown here is derived from an EMBL/GenBank/DDBJ whole genome shotgun (WGS) entry which is preliminary data.</text>
</comment>
<dbReference type="Proteomes" id="UP000663834">
    <property type="component" value="Unassembled WGS sequence"/>
</dbReference>
<dbReference type="EMBL" id="CAJNOW010002781">
    <property type="protein sequence ID" value="CAF1363193.1"/>
    <property type="molecule type" value="Genomic_DNA"/>
</dbReference>
<protein>
    <submittedName>
        <fullName evidence="2">Uncharacterized protein</fullName>
    </submittedName>
</protein>
<dbReference type="EMBL" id="CAJOBH010002749">
    <property type="protein sequence ID" value="CAF3921479.1"/>
    <property type="molecule type" value="Genomic_DNA"/>
</dbReference>
<evidence type="ECO:0000313" key="6">
    <source>
        <dbReference type="Proteomes" id="UP000663855"/>
    </source>
</evidence>
<gene>
    <name evidence="4" type="ORF">BYL167_LOCUS9519</name>
    <name evidence="2" type="ORF">CJN711_LOCUS22579</name>
    <name evidence="1" type="ORF">KQP761_LOCUS7832</name>
    <name evidence="3" type="ORF">MBJ925_LOCUS14738</name>
    <name evidence="5" type="ORF">UXM345_LOCUS25824</name>
</gene>
<accession>A0A815M6Z8</accession>
<evidence type="ECO:0000313" key="1">
    <source>
        <dbReference type="EMBL" id="CAF1363193.1"/>
    </source>
</evidence>
<dbReference type="Proteomes" id="UP000663855">
    <property type="component" value="Unassembled WGS sequence"/>
</dbReference>
<dbReference type="Proteomes" id="UP000663842">
    <property type="component" value="Unassembled WGS sequence"/>
</dbReference>
<organism evidence="2 6">
    <name type="scientific">Rotaria magnacalcarata</name>
    <dbReference type="NCBI Taxonomy" id="392030"/>
    <lineage>
        <taxon>Eukaryota</taxon>
        <taxon>Metazoa</taxon>
        <taxon>Spiralia</taxon>
        <taxon>Gnathifera</taxon>
        <taxon>Rotifera</taxon>
        <taxon>Eurotatoria</taxon>
        <taxon>Bdelloidea</taxon>
        <taxon>Philodinida</taxon>
        <taxon>Philodinidae</taxon>
        <taxon>Rotaria</taxon>
    </lineage>
</organism>
<evidence type="ECO:0000313" key="4">
    <source>
        <dbReference type="EMBL" id="CAF3921479.1"/>
    </source>
</evidence>
<sequence length="166" mass="19542">MLNNDFLMNMEDEDEIKELVSKNEIDRKDYEFGRRNLLDVYNVLLLKLCLSTRRIFLANLRTGCFTLESINKDSENMIMIGVRTHIVDTNHITLIDYVKVYGKTKEEYSMPEICQMRALLNSPANTSITTSSPINQYLHSFRETSDEKQLARFPLPHRFIINFHFQ</sequence>
<reference evidence="2" key="1">
    <citation type="submission" date="2021-02" db="EMBL/GenBank/DDBJ databases">
        <authorList>
            <person name="Nowell W R."/>
        </authorList>
    </citation>
    <scope>NUCLEOTIDE SEQUENCE</scope>
</reference>
<dbReference type="AlphaFoldDB" id="A0A815M6Z8"/>
<name>A0A815M6Z8_9BILA</name>
<dbReference type="EMBL" id="CAJNOV010010583">
    <property type="protein sequence ID" value="CAF1412511.1"/>
    <property type="molecule type" value="Genomic_DNA"/>
</dbReference>
<dbReference type="EMBL" id="CAJNRE010006913">
    <property type="protein sequence ID" value="CAF2060088.1"/>
    <property type="molecule type" value="Genomic_DNA"/>
</dbReference>
<evidence type="ECO:0000313" key="3">
    <source>
        <dbReference type="EMBL" id="CAF2060088.1"/>
    </source>
</evidence>
<dbReference type="EMBL" id="CAJOBF010005082">
    <property type="protein sequence ID" value="CAF4163241.1"/>
    <property type="molecule type" value="Genomic_DNA"/>
</dbReference>
<evidence type="ECO:0000313" key="5">
    <source>
        <dbReference type="EMBL" id="CAF4163241.1"/>
    </source>
</evidence>
<evidence type="ECO:0000313" key="2">
    <source>
        <dbReference type="EMBL" id="CAF1412511.1"/>
    </source>
</evidence>
<proteinExistence type="predicted"/>